<evidence type="ECO:0000259" key="5">
    <source>
        <dbReference type="PROSITE" id="PS50893"/>
    </source>
</evidence>
<protein>
    <submittedName>
        <fullName evidence="6">ABC transporter ATP-binding protein YlmA</fullName>
    </submittedName>
    <submittedName>
        <fullName evidence="7">Iron complex transport system ATP-binding protein</fullName>
    </submittedName>
</protein>
<keyword evidence="2" id="KW-0813">Transport</keyword>
<sequence length="257" mass="29411">MIQLEHVGLLRQGQWILKDINWEVKAGEQWVVLGLNGAGKTALLHMLSAFHFPVTGEVTVLGRRFGKDPLGEALRQDIGLVSQTLKQRFYVEDTAYQIVLSGGFSSIGLYETPTDQMRKKAKQLLKDVDIFHYADQAYEKLSQGEKQRVMIARSLMQDPKLLILDEPTTGLDFVAKEQLLETVESIMKKDNPPLVLYVTHHVDEILPTFTHVLMLKNGEVFQSGERRALLTEASLTNFFQLPLEIMWQRERPYLFKI</sequence>
<reference evidence="6 9" key="2">
    <citation type="submission" date="2019-07" db="EMBL/GenBank/DDBJ databases">
        <title>Whole genome shotgun sequence of Halolactibacillus halophilus NBRC 100868.</title>
        <authorList>
            <person name="Hosoyama A."/>
            <person name="Uohara A."/>
            <person name="Ohji S."/>
            <person name="Ichikawa N."/>
        </authorList>
    </citation>
    <scope>NUCLEOTIDE SEQUENCE [LARGE SCALE GENOMIC DNA]</scope>
    <source>
        <strain evidence="6 9">NBRC 100868</strain>
    </source>
</reference>
<dbReference type="PROSITE" id="PS50893">
    <property type="entry name" value="ABC_TRANSPORTER_2"/>
    <property type="match status" value="1"/>
</dbReference>
<evidence type="ECO:0000313" key="7">
    <source>
        <dbReference type="EMBL" id="SFP47321.1"/>
    </source>
</evidence>
<dbReference type="Pfam" id="PF00005">
    <property type="entry name" value="ABC_tran"/>
    <property type="match status" value="1"/>
</dbReference>
<keyword evidence="3" id="KW-0547">Nucleotide-binding</keyword>
<dbReference type="AlphaFoldDB" id="A0A1I5QMR8"/>
<evidence type="ECO:0000256" key="2">
    <source>
        <dbReference type="ARBA" id="ARBA00022448"/>
    </source>
</evidence>
<dbReference type="InterPro" id="IPR017871">
    <property type="entry name" value="ABC_transporter-like_CS"/>
</dbReference>
<dbReference type="InterPro" id="IPR050153">
    <property type="entry name" value="Metal_Ion_Import_ABC"/>
</dbReference>
<dbReference type="EMBL" id="FOXC01000023">
    <property type="protein sequence ID" value="SFP47321.1"/>
    <property type="molecule type" value="Genomic_DNA"/>
</dbReference>
<dbReference type="EMBL" id="BJWI01000018">
    <property type="protein sequence ID" value="GEM01849.1"/>
    <property type="molecule type" value="Genomic_DNA"/>
</dbReference>
<dbReference type="Proteomes" id="UP000321547">
    <property type="component" value="Unassembled WGS sequence"/>
</dbReference>
<dbReference type="PROSITE" id="PS00211">
    <property type="entry name" value="ABC_TRANSPORTER_1"/>
    <property type="match status" value="1"/>
</dbReference>
<comment type="similarity">
    <text evidence="1">Belongs to the ABC transporter superfamily.</text>
</comment>
<dbReference type="RefSeq" id="WP_089832434.1">
    <property type="nucleotide sequence ID" value="NZ_BJWI01000018.1"/>
</dbReference>
<dbReference type="OrthoDB" id="9789994at2"/>
<evidence type="ECO:0000256" key="1">
    <source>
        <dbReference type="ARBA" id="ARBA00005417"/>
    </source>
</evidence>
<evidence type="ECO:0000256" key="3">
    <source>
        <dbReference type="ARBA" id="ARBA00022741"/>
    </source>
</evidence>
<keyword evidence="4 7" id="KW-0067">ATP-binding</keyword>
<evidence type="ECO:0000256" key="4">
    <source>
        <dbReference type="ARBA" id="ARBA00022840"/>
    </source>
</evidence>
<accession>A0A1I5QMR8</accession>
<reference evidence="7 8" key="1">
    <citation type="submission" date="2016-10" db="EMBL/GenBank/DDBJ databases">
        <authorList>
            <person name="de Groot N.N."/>
        </authorList>
    </citation>
    <scope>NUCLEOTIDE SEQUENCE [LARGE SCALE GENOMIC DNA]</scope>
    <source>
        <strain evidence="7 8">DSM 17073</strain>
    </source>
</reference>
<name>A0A1I5QMR8_9BACI</name>
<dbReference type="InterPro" id="IPR003439">
    <property type="entry name" value="ABC_transporter-like_ATP-bd"/>
</dbReference>
<dbReference type="Proteomes" id="UP000242243">
    <property type="component" value="Unassembled WGS sequence"/>
</dbReference>
<dbReference type="PANTHER" id="PTHR42734:SF6">
    <property type="entry name" value="MOLYBDATE IMPORT ATP-BINDING PROTEIN MOLC"/>
    <property type="match status" value="1"/>
</dbReference>
<dbReference type="SUPFAM" id="SSF52540">
    <property type="entry name" value="P-loop containing nucleoside triphosphate hydrolases"/>
    <property type="match status" value="1"/>
</dbReference>
<keyword evidence="9" id="KW-1185">Reference proteome</keyword>
<gene>
    <name evidence="6" type="primary">ylmA</name>
    <name evidence="6" type="ORF">HHA03_13810</name>
    <name evidence="7" type="ORF">SAMN05421839_1231</name>
</gene>
<evidence type="ECO:0000313" key="6">
    <source>
        <dbReference type="EMBL" id="GEM01849.1"/>
    </source>
</evidence>
<dbReference type="STRING" id="306540.SAMN05421839_1231"/>
<organism evidence="7 8">
    <name type="scientific">Halolactibacillus halophilus</name>
    <dbReference type="NCBI Taxonomy" id="306540"/>
    <lineage>
        <taxon>Bacteria</taxon>
        <taxon>Bacillati</taxon>
        <taxon>Bacillota</taxon>
        <taxon>Bacilli</taxon>
        <taxon>Bacillales</taxon>
        <taxon>Bacillaceae</taxon>
        <taxon>Halolactibacillus</taxon>
    </lineage>
</organism>
<feature type="domain" description="ABC transporter" evidence="5">
    <location>
        <begin position="2"/>
        <end position="242"/>
    </location>
</feature>
<dbReference type="PANTHER" id="PTHR42734">
    <property type="entry name" value="METAL TRANSPORT SYSTEM ATP-BINDING PROTEIN TM_0124-RELATED"/>
    <property type="match status" value="1"/>
</dbReference>
<dbReference type="GO" id="GO:0005524">
    <property type="term" value="F:ATP binding"/>
    <property type="evidence" value="ECO:0007669"/>
    <property type="project" value="UniProtKB-KW"/>
</dbReference>
<proteinExistence type="inferred from homology"/>
<dbReference type="InterPro" id="IPR027417">
    <property type="entry name" value="P-loop_NTPase"/>
</dbReference>
<dbReference type="SMART" id="SM00382">
    <property type="entry name" value="AAA"/>
    <property type="match status" value="1"/>
</dbReference>
<dbReference type="InterPro" id="IPR003593">
    <property type="entry name" value="AAA+_ATPase"/>
</dbReference>
<dbReference type="GO" id="GO:0016887">
    <property type="term" value="F:ATP hydrolysis activity"/>
    <property type="evidence" value="ECO:0007669"/>
    <property type="project" value="InterPro"/>
</dbReference>
<evidence type="ECO:0000313" key="8">
    <source>
        <dbReference type="Proteomes" id="UP000242243"/>
    </source>
</evidence>
<dbReference type="Gene3D" id="3.40.50.300">
    <property type="entry name" value="P-loop containing nucleotide triphosphate hydrolases"/>
    <property type="match status" value="1"/>
</dbReference>
<evidence type="ECO:0000313" key="9">
    <source>
        <dbReference type="Proteomes" id="UP000321547"/>
    </source>
</evidence>